<evidence type="ECO:0000256" key="1">
    <source>
        <dbReference type="SAM" id="MobiDB-lite"/>
    </source>
</evidence>
<evidence type="ECO:0000313" key="3">
    <source>
        <dbReference type="EMBL" id="VUD74537.1"/>
    </source>
</evidence>
<accession>A0A509EJH2</accession>
<dbReference type="RefSeq" id="WP_142585837.1">
    <property type="nucleotide sequence ID" value="NZ_CABFPH010000133.1"/>
</dbReference>
<gene>
    <name evidence="3" type="ORF">MET9862_05169</name>
</gene>
<keyword evidence="2" id="KW-0732">Signal</keyword>
<name>A0A509EJH2_9HYPH</name>
<evidence type="ECO:0000313" key="4">
    <source>
        <dbReference type="Proteomes" id="UP000410984"/>
    </source>
</evidence>
<protein>
    <submittedName>
        <fullName evidence="3">Uncharacterized protein</fullName>
    </submittedName>
</protein>
<dbReference type="OrthoDB" id="7915804at2"/>
<feature type="compositionally biased region" description="Polar residues" evidence="1">
    <location>
        <begin position="112"/>
        <end position="121"/>
    </location>
</feature>
<dbReference type="Proteomes" id="UP000410984">
    <property type="component" value="Unassembled WGS sequence"/>
</dbReference>
<sequence length="121" mass="12031">MIPRCVLAGLLAGSVIATPLQAHEVAGSRGGRVADVGRYHAELVAAGEAVEVFLSEGDRALPAAGFKGTAILVVDGKPARVPLSPAGDRLAGRAPAILGPHPKGAVQITAPDGSTASGRLP</sequence>
<organism evidence="3 4">
    <name type="scientific">Methylobacterium symbioticum</name>
    <dbReference type="NCBI Taxonomy" id="2584084"/>
    <lineage>
        <taxon>Bacteria</taxon>
        <taxon>Pseudomonadati</taxon>
        <taxon>Pseudomonadota</taxon>
        <taxon>Alphaproteobacteria</taxon>
        <taxon>Hyphomicrobiales</taxon>
        <taxon>Methylobacteriaceae</taxon>
        <taxon>Methylobacterium</taxon>
    </lineage>
</organism>
<dbReference type="AlphaFoldDB" id="A0A509EJH2"/>
<feature type="chain" id="PRO_5021435615" evidence="2">
    <location>
        <begin position="23"/>
        <end position="121"/>
    </location>
</feature>
<dbReference type="EMBL" id="CABFPH010000133">
    <property type="protein sequence ID" value="VUD74537.1"/>
    <property type="molecule type" value="Genomic_DNA"/>
</dbReference>
<evidence type="ECO:0000256" key="2">
    <source>
        <dbReference type="SAM" id="SignalP"/>
    </source>
</evidence>
<proteinExistence type="predicted"/>
<feature type="region of interest" description="Disordered" evidence="1">
    <location>
        <begin position="92"/>
        <end position="121"/>
    </location>
</feature>
<keyword evidence="4" id="KW-1185">Reference proteome</keyword>
<feature type="signal peptide" evidence="2">
    <location>
        <begin position="1"/>
        <end position="22"/>
    </location>
</feature>
<reference evidence="3 4" key="1">
    <citation type="submission" date="2019-06" db="EMBL/GenBank/DDBJ databases">
        <authorList>
            <person name="Rodrigo-Torres L."/>
            <person name="Arahal R. D."/>
            <person name="Lucena T."/>
        </authorList>
    </citation>
    <scope>NUCLEOTIDE SEQUENCE [LARGE SCALE GENOMIC DNA]</scope>
    <source>
        <strain evidence="3 4">SB0023/3</strain>
    </source>
</reference>